<dbReference type="EMBL" id="JALPRK010000012">
    <property type="protein sequence ID" value="MCK8488307.1"/>
    <property type="molecule type" value="Genomic_DNA"/>
</dbReference>
<dbReference type="NCBIfam" id="TIGR00778">
    <property type="entry name" value="ahpD_dom"/>
    <property type="match status" value="1"/>
</dbReference>
<dbReference type="Pfam" id="PF02627">
    <property type="entry name" value="CMD"/>
    <property type="match status" value="1"/>
</dbReference>
<evidence type="ECO:0000259" key="1">
    <source>
        <dbReference type="Pfam" id="PF02627"/>
    </source>
</evidence>
<sequence>MSQRINYMQQSPGFFNKLLEFSGAEKDSSIEEKIRHLVHIRASQLNGCGFCLDMHVKEAKIHGESELRLYHISIWRESTLFSPRERAALAWTEILTQLPEHGVPDEVYNRVREQLSEQEISDLTFSIMAINAWNRVNVAFKTVPGSADAAFGLTKAGLS</sequence>
<feature type="domain" description="Carboxymuconolactone decarboxylase-like" evidence="1">
    <location>
        <begin position="12"/>
        <end position="93"/>
    </location>
</feature>
<dbReference type="GO" id="GO:0051920">
    <property type="term" value="F:peroxiredoxin activity"/>
    <property type="evidence" value="ECO:0007669"/>
    <property type="project" value="InterPro"/>
</dbReference>
<evidence type="ECO:0000313" key="3">
    <source>
        <dbReference type="Proteomes" id="UP001139534"/>
    </source>
</evidence>
<protein>
    <submittedName>
        <fullName evidence="2">Carboxymuconolactone decarboxylase family protein</fullName>
    </submittedName>
</protein>
<keyword evidence="3" id="KW-1185">Reference proteome</keyword>
<dbReference type="InterPro" id="IPR003779">
    <property type="entry name" value="CMD-like"/>
</dbReference>
<organism evidence="2 3">
    <name type="scientific">Paenibacillus mellifer</name>
    <dbReference type="NCBI Taxonomy" id="2937794"/>
    <lineage>
        <taxon>Bacteria</taxon>
        <taxon>Bacillati</taxon>
        <taxon>Bacillota</taxon>
        <taxon>Bacilli</taxon>
        <taxon>Bacillales</taxon>
        <taxon>Paenibacillaceae</taxon>
        <taxon>Paenibacillus</taxon>
    </lineage>
</organism>
<dbReference type="PANTHER" id="PTHR34846:SF10">
    <property type="entry name" value="CYTOPLASMIC PROTEIN"/>
    <property type="match status" value="1"/>
</dbReference>
<dbReference type="InterPro" id="IPR029032">
    <property type="entry name" value="AhpD-like"/>
</dbReference>
<dbReference type="InterPro" id="IPR004675">
    <property type="entry name" value="AhpD_core"/>
</dbReference>
<gene>
    <name evidence="2" type="ORF">M0651_14100</name>
</gene>
<evidence type="ECO:0000313" key="2">
    <source>
        <dbReference type="EMBL" id="MCK8488307.1"/>
    </source>
</evidence>
<dbReference type="RefSeq" id="WP_248552386.1">
    <property type="nucleotide sequence ID" value="NZ_JALPRK010000012.1"/>
</dbReference>
<dbReference type="AlphaFoldDB" id="A0A9X1XZU3"/>
<dbReference type="PANTHER" id="PTHR34846">
    <property type="entry name" value="4-CARBOXYMUCONOLACTONE DECARBOXYLASE FAMILY PROTEIN (AFU_ORTHOLOGUE AFUA_6G11590)"/>
    <property type="match status" value="1"/>
</dbReference>
<comment type="caution">
    <text evidence="2">The sequence shown here is derived from an EMBL/GenBank/DDBJ whole genome shotgun (WGS) entry which is preliminary data.</text>
</comment>
<accession>A0A9X1XZU3</accession>
<dbReference type="Proteomes" id="UP001139534">
    <property type="component" value="Unassembled WGS sequence"/>
</dbReference>
<dbReference type="Gene3D" id="1.20.1290.10">
    <property type="entry name" value="AhpD-like"/>
    <property type="match status" value="1"/>
</dbReference>
<reference evidence="2" key="1">
    <citation type="submission" date="2022-04" db="EMBL/GenBank/DDBJ databases">
        <authorList>
            <person name="Seo M.-J."/>
        </authorList>
    </citation>
    <scope>NUCLEOTIDE SEQUENCE</scope>
    <source>
        <strain evidence="2">MBLB2552</strain>
    </source>
</reference>
<proteinExistence type="predicted"/>
<dbReference type="SUPFAM" id="SSF69118">
    <property type="entry name" value="AhpD-like"/>
    <property type="match status" value="1"/>
</dbReference>
<name>A0A9X1XZU3_9BACL</name>